<dbReference type="EMBL" id="BDGG01000001">
    <property type="protein sequence ID" value="GAU88050.1"/>
    <property type="molecule type" value="Genomic_DNA"/>
</dbReference>
<sequence length="281" mass="31254">MLEPSSLDKESYGDASQNNLGTRVRLLTKARRYTKASPYFWRVEACRVASRHKFGSMVQMRTADYLHVLGIGHIFLGILAFLVQIGVNFMCQQYTIYDWHYDAPTLAKSAIGIIAAITYIVQGVLCIGAGKFVTGSYLPDLTEHFRVLKILNAVAVLMSSSLLGVTGYLVYVLSLWWAFYEEHLDYIKGPVLVTLTLNMIQIGVGILELSLAFAGFFIKNENVSSFRGRKHHAIISSVPRPPTTTDPQSSPDVPIESDFPQANSQQRLLPADYSPQSSIDV</sequence>
<feature type="compositionally biased region" description="Low complexity" evidence="1">
    <location>
        <begin position="245"/>
        <end position="254"/>
    </location>
</feature>
<comment type="caution">
    <text evidence="3">The sequence shown here is derived from an EMBL/GenBank/DDBJ whole genome shotgun (WGS) entry which is preliminary data.</text>
</comment>
<reference evidence="3 4" key="1">
    <citation type="journal article" date="2016" name="Nat. Commun.">
        <title>Extremotolerant tardigrade genome and improved radiotolerance of human cultured cells by tardigrade-unique protein.</title>
        <authorList>
            <person name="Hashimoto T."/>
            <person name="Horikawa D.D."/>
            <person name="Saito Y."/>
            <person name="Kuwahara H."/>
            <person name="Kozuka-Hata H."/>
            <person name="Shin-I T."/>
            <person name="Minakuchi Y."/>
            <person name="Ohishi K."/>
            <person name="Motoyama A."/>
            <person name="Aizu T."/>
            <person name="Enomoto A."/>
            <person name="Kondo K."/>
            <person name="Tanaka S."/>
            <person name="Hara Y."/>
            <person name="Koshikawa S."/>
            <person name="Sagara H."/>
            <person name="Miura T."/>
            <person name="Yokobori S."/>
            <person name="Miyagawa K."/>
            <person name="Suzuki Y."/>
            <person name="Kubo T."/>
            <person name="Oyama M."/>
            <person name="Kohara Y."/>
            <person name="Fujiyama A."/>
            <person name="Arakawa K."/>
            <person name="Katayama T."/>
            <person name="Toyoda A."/>
            <person name="Kunieda T."/>
        </authorList>
    </citation>
    <scope>NUCLEOTIDE SEQUENCE [LARGE SCALE GENOMIC DNA]</scope>
    <source>
        <strain evidence="3 4">YOKOZUNA-1</strain>
    </source>
</reference>
<feature type="region of interest" description="Disordered" evidence="1">
    <location>
        <begin position="236"/>
        <end position="281"/>
    </location>
</feature>
<gene>
    <name evidence="3" type="primary">RvY_00818-1</name>
    <name evidence="3" type="synonym">RvY_00818.1</name>
    <name evidence="3" type="ORF">RvY_00818</name>
</gene>
<keyword evidence="2" id="KW-1133">Transmembrane helix</keyword>
<protein>
    <submittedName>
        <fullName evidence="3">Uncharacterized protein</fullName>
    </submittedName>
</protein>
<keyword evidence="2" id="KW-0472">Membrane</keyword>
<organism evidence="3 4">
    <name type="scientific">Ramazzottius varieornatus</name>
    <name type="common">Water bear</name>
    <name type="synonym">Tardigrade</name>
    <dbReference type="NCBI Taxonomy" id="947166"/>
    <lineage>
        <taxon>Eukaryota</taxon>
        <taxon>Metazoa</taxon>
        <taxon>Ecdysozoa</taxon>
        <taxon>Tardigrada</taxon>
        <taxon>Eutardigrada</taxon>
        <taxon>Parachela</taxon>
        <taxon>Hypsibioidea</taxon>
        <taxon>Ramazzottiidae</taxon>
        <taxon>Ramazzottius</taxon>
    </lineage>
</organism>
<evidence type="ECO:0000256" key="2">
    <source>
        <dbReference type="SAM" id="Phobius"/>
    </source>
</evidence>
<keyword evidence="2" id="KW-0812">Transmembrane</keyword>
<evidence type="ECO:0000313" key="3">
    <source>
        <dbReference type="EMBL" id="GAU88050.1"/>
    </source>
</evidence>
<name>A0A1D1UHR7_RAMVA</name>
<accession>A0A1D1UHR7</accession>
<dbReference type="Proteomes" id="UP000186922">
    <property type="component" value="Unassembled WGS sequence"/>
</dbReference>
<proteinExistence type="predicted"/>
<evidence type="ECO:0000256" key="1">
    <source>
        <dbReference type="SAM" id="MobiDB-lite"/>
    </source>
</evidence>
<keyword evidence="4" id="KW-1185">Reference proteome</keyword>
<feature type="transmembrane region" description="Helical" evidence="2">
    <location>
        <begin position="110"/>
        <end position="129"/>
    </location>
</feature>
<dbReference type="AlphaFoldDB" id="A0A1D1UHR7"/>
<feature type="transmembrane region" description="Helical" evidence="2">
    <location>
        <begin position="199"/>
        <end position="218"/>
    </location>
</feature>
<feature type="transmembrane region" description="Helical" evidence="2">
    <location>
        <begin position="65"/>
        <end position="90"/>
    </location>
</feature>
<feature type="transmembrane region" description="Helical" evidence="2">
    <location>
        <begin position="150"/>
        <end position="179"/>
    </location>
</feature>
<evidence type="ECO:0000313" key="4">
    <source>
        <dbReference type="Proteomes" id="UP000186922"/>
    </source>
</evidence>